<dbReference type="InterPro" id="IPR003423">
    <property type="entry name" value="OMP_efflux"/>
</dbReference>
<evidence type="ECO:0000256" key="8">
    <source>
        <dbReference type="SAM" id="MobiDB-lite"/>
    </source>
</evidence>
<dbReference type="InterPro" id="IPR010130">
    <property type="entry name" value="T1SS_OMP_TolC"/>
</dbReference>
<sequence>MDVHIRCPGPRPARIRNEESLHLLMSFRRLVGLGATLLASASLALPASAETLQEAMASAYATNPNLTAARAGQRVTDETLVSEKFRVLPTVGGQVLLDQETSDPGRFDDFSRLFNSTVQLRQPIYSFGRIRNSVKAADRSVLSGRAGLRATENDVMLDVVTAYLDVLADQSEVELTQNNVRVLERQLQASSDRFEVGDVTRTDVAQSEARLSLARSNFIAAQANLQTSRNFYAQVVGHAPRDLQPPPPLPTLPGSPDAAVDLALQNNPLVQASRLAEEAQEYRVRAVRGQRLPTLEATYDVGYTNYRGTNNSVGGLTFQNIDFTQNIGVTATVPLFQRGQVGSQIRSAKARAVQLREDALNAERQTIANVRTAYENLMAARATIEAAETAISANELALEGTRAELTVGTRNILDVLNAEQELLNAQVQLVRAERNSYVAAFALLASMGRAEVDDLGVPVRLYDAEGYLDRADDHWFDWTAEFDAQPVTTEPMVSVPEPMAQPPLPDPTPTPPTEDEVLATEADDR</sequence>
<evidence type="ECO:0000256" key="6">
    <source>
        <dbReference type="ARBA" id="ARBA00023136"/>
    </source>
</evidence>
<protein>
    <recommendedName>
        <fullName evidence="11">Type I secretion outer membrane protein, TolC</fullName>
    </recommendedName>
</protein>
<organism evidence="9 10">
    <name type="scientific">Pacificimonas flava</name>
    <dbReference type="NCBI Taxonomy" id="1234595"/>
    <lineage>
        <taxon>Bacteria</taxon>
        <taxon>Pseudomonadati</taxon>
        <taxon>Pseudomonadota</taxon>
        <taxon>Alphaproteobacteria</taxon>
        <taxon>Sphingomonadales</taxon>
        <taxon>Sphingosinicellaceae</taxon>
        <taxon>Pacificimonas</taxon>
    </lineage>
</organism>
<reference evidence="10" key="1">
    <citation type="submission" date="2017-05" db="EMBL/GenBank/DDBJ databases">
        <authorList>
            <person name="Lin X."/>
        </authorList>
    </citation>
    <scope>NUCLEOTIDE SEQUENCE [LARGE SCALE GENOMIC DNA]</scope>
    <source>
        <strain evidence="10">JLT2012</strain>
    </source>
</reference>
<evidence type="ECO:0000256" key="5">
    <source>
        <dbReference type="ARBA" id="ARBA00022692"/>
    </source>
</evidence>
<feature type="compositionally biased region" description="Pro residues" evidence="8">
    <location>
        <begin position="499"/>
        <end position="512"/>
    </location>
</feature>
<name>A0A219B802_9SPHN</name>
<dbReference type="NCBIfam" id="TIGR01844">
    <property type="entry name" value="type_I_sec_TolC"/>
    <property type="match status" value="1"/>
</dbReference>
<dbReference type="EMBL" id="NFZT01000001">
    <property type="protein sequence ID" value="OWV34391.1"/>
    <property type="molecule type" value="Genomic_DNA"/>
</dbReference>
<proteinExistence type="inferred from homology"/>
<dbReference type="Gene3D" id="1.20.1600.10">
    <property type="entry name" value="Outer membrane efflux proteins (OEP)"/>
    <property type="match status" value="1"/>
</dbReference>
<dbReference type="PANTHER" id="PTHR30026">
    <property type="entry name" value="OUTER MEMBRANE PROTEIN TOLC"/>
    <property type="match status" value="1"/>
</dbReference>
<dbReference type="GO" id="GO:0015288">
    <property type="term" value="F:porin activity"/>
    <property type="evidence" value="ECO:0007669"/>
    <property type="project" value="TreeGrafter"/>
</dbReference>
<evidence type="ECO:0000313" key="10">
    <source>
        <dbReference type="Proteomes" id="UP000198462"/>
    </source>
</evidence>
<keyword evidence="10" id="KW-1185">Reference proteome</keyword>
<evidence type="ECO:0008006" key="11">
    <source>
        <dbReference type="Google" id="ProtNLM"/>
    </source>
</evidence>
<evidence type="ECO:0000256" key="4">
    <source>
        <dbReference type="ARBA" id="ARBA00022452"/>
    </source>
</evidence>
<dbReference type="InterPro" id="IPR051906">
    <property type="entry name" value="TolC-like"/>
</dbReference>
<dbReference type="PANTHER" id="PTHR30026:SF22">
    <property type="entry name" value="OUTER MEMBRANE EFFLUX PROTEIN"/>
    <property type="match status" value="1"/>
</dbReference>
<evidence type="ECO:0000256" key="3">
    <source>
        <dbReference type="ARBA" id="ARBA00022448"/>
    </source>
</evidence>
<dbReference type="AlphaFoldDB" id="A0A219B802"/>
<dbReference type="GO" id="GO:0009279">
    <property type="term" value="C:cell outer membrane"/>
    <property type="evidence" value="ECO:0007669"/>
    <property type="project" value="UniProtKB-SubCell"/>
</dbReference>
<evidence type="ECO:0000256" key="7">
    <source>
        <dbReference type="ARBA" id="ARBA00023237"/>
    </source>
</evidence>
<evidence type="ECO:0000313" key="9">
    <source>
        <dbReference type="EMBL" id="OWV34391.1"/>
    </source>
</evidence>
<comment type="subcellular location">
    <subcellularLocation>
        <location evidence="1">Cell outer membrane</location>
    </subcellularLocation>
</comment>
<accession>A0A219B802</accession>
<dbReference type="Proteomes" id="UP000198462">
    <property type="component" value="Unassembled WGS sequence"/>
</dbReference>
<dbReference type="Pfam" id="PF02321">
    <property type="entry name" value="OEP"/>
    <property type="match status" value="2"/>
</dbReference>
<gene>
    <name evidence="9" type="ORF">B5C34_13600</name>
</gene>
<feature type="region of interest" description="Disordered" evidence="8">
    <location>
        <begin position="488"/>
        <end position="525"/>
    </location>
</feature>
<evidence type="ECO:0000256" key="1">
    <source>
        <dbReference type="ARBA" id="ARBA00004442"/>
    </source>
</evidence>
<keyword evidence="6" id="KW-0472">Membrane</keyword>
<comment type="caution">
    <text evidence="9">The sequence shown here is derived from an EMBL/GenBank/DDBJ whole genome shotgun (WGS) entry which is preliminary data.</text>
</comment>
<comment type="similarity">
    <text evidence="2">Belongs to the outer membrane factor (OMF) (TC 1.B.17) family.</text>
</comment>
<keyword evidence="4" id="KW-1134">Transmembrane beta strand</keyword>
<dbReference type="GO" id="GO:0015562">
    <property type="term" value="F:efflux transmembrane transporter activity"/>
    <property type="evidence" value="ECO:0007669"/>
    <property type="project" value="InterPro"/>
</dbReference>
<evidence type="ECO:0000256" key="2">
    <source>
        <dbReference type="ARBA" id="ARBA00007613"/>
    </source>
</evidence>
<keyword evidence="7" id="KW-0998">Cell outer membrane</keyword>
<dbReference type="SUPFAM" id="SSF56954">
    <property type="entry name" value="Outer membrane efflux proteins (OEP)"/>
    <property type="match status" value="1"/>
</dbReference>
<keyword evidence="5" id="KW-0812">Transmembrane</keyword>
<dbReference type="OrthoDB" id="9789368at2"/>
<dbReference type="GO" id="GO:1990281">
    <property type="term" value="C:efflux pump complex"/>
    <property type="evidence" value="ECO:0007669"/>
    <property type="project" value="TreeGrafter"/>
</dbReference>
<feature type="compositionally biased region" description="Acidic residues" evidence="8">
    <location>
        <begin position="513"/>
        <end position="525"/>
    </location>
</feature>
<keyword evidence="3" id="KW-0813">Transport</keyword>